<proteinExistence type="predicted"/>
<feature type="transmembrane region" description="Helical" evidence="1">
    <location>
        <begin position="45"/>
        <end position="65"/>
    </location>
</feature>
<feature type="transmembrane region" description="Helical" evidence="1">
    <location>
        <begin position="159"/>
        <end position="184"/>
    </location>
</feature>
<evidence type="ECO:0000313" key="3">
    <source>
        <dbReference type="Proteomes" id="UP000199024"/>
    </source>
</evidence>
<feature type="transmembrane region" description="Helical" evidence="1">
    <location>
        <begin position="535"/>
        <end position="556"/>
    </location>
</feature>
<dbReference type="STRING" id="474950.SAMN05421771_2246"/>
<evidence type="ECO:0000313" key="2">
    <source>
        <dbReference type="EMBL" id="SFS13202.1"/>
    </source>
</evidence>
<evidence type="ECO:0000256" key="1">
    <source>
        <dbReference type="SAM" id="Phobius"/>
    </source>
</evidence>
<feature type="transmembrane region" description="Helical" evidence="1">
    <location>
        <begin position="466"/>
        <end position="486"/>
    </location>
</feature>
<accession>A0A1I6MC82</accession>
<keyword evidence="3" id="KW-1185">Reference proteome</keyword>
<feature type="transmembrane region" description="Helical" evidence="1">
    <location>
        <begin position="507"/>
        <end position="529"/>
    </location>
</feature>
<protein>
    <submittedName>
        <fullName evidence="2">ABC-2 type transport system permease protein</fullName>
    </submittedName>
</protein>
<dbReference type="EMBL" id="FOZL01000001">
    <property type="protein sequence ID" value="SFS13202.1"/>
    <property type="molecule type" value="Genomic_DNA"/>
</dbReference>
<feature type="transmembrane region" description="Helical" evidence="1">
    <location>
        <begin position="389"/>
        <end position="410"/>
    </location>
</feature>
<dbReference type="Proteomes" id="UP000199024">
    <property type="component" value="Unassembled WGS sequence"/>
</dbReference>
<dbReference type="RefSeq" id="WP_175528979.1">
    <property type="nucleotide sequence ID" value="NZ_FOZL01000001.1"/>
</dbReference>
<feature type="transmembrane region" description="Helical" evidence="1">
    <location>
        <begin position="85"/>
        <end position="105"/>
    </location>
</feature>
<name>A0A1I6MC82_9BACT</name>
<feature type="transmembrane region" description="Helical" evidence="1">
    <location>
        <begin position="196"/>
        <end position="215"/>
    </location>
</feature>
<sequence length="579" mass="62875">MAGLGGAVFSESPIPTPRQQLAAIGYVRGRLFMNTFKRKGGKGELIARILLFPLFAVLALAPILGAGFSSYAVIHGPLAMKYYPWVLWAIFLIWQSLSISTKAVAPSFDLGMLIRFPLRFSTYLLIRLLFGLLDTPTVVCSLMLLASAIGIGWAKPALFLPAAGILLLLDLTILFFFRMLFLWFDRFFAQRKTREILMGLFFVGMLGFQYVNVTINGGTHKHDTPEARVKHAQRIAFAKNVVHTVEPVLRVLPPGLAATAVTNVAAGKTDKIFQPIFALAIWGVAFLRLFARRLKGEFQGESFSETAARQVEVASVASSGPAPVLEMPVAGTANAATGGLFSPTVSAVIVKEFRYLVRSGPLMLALITPIFMVFILVARSGIAKHPGDWLLPSTLAYIMLGLTASMYNILGTDGPGIHLYFLAPVRLRDVVLAKNLVGLTLVLTELAIASVIVLSTSSVPTLPVLVATYLWLVFTLMMNLTLGNIRSIYSPSLMDLGKFRQGKQGQLNALIGIVILLLALGLGGGVLFLANHVHLPWLTAGVFAVLAALAVGFYCLNLNHLERIALDRREVITAELCKT</sequence>
<organism evidence="2 3">
    <name type="scientific">Granulicella pectinivorans</name>
    <dbReference type="NCBI Taxonomy" id="474950"/>
    <lineage>
        <taxon>Bacteria</taxon>
        <taxon>Pseudomonadati</taxon>
        <taxon>Acidobacteriota</taxon>
        <taxon>Terriglobia</taxon>
        <taxon>Terriglobales</taxon>
        <taxon>Acidobacteriaceae</taxon>
        <taxon>Granulicella</taxon>
    </lineage>
</organism>
<dbReference type="AlphaFoldDB" id="A0A1I6MC82"/>
<keyword evidence="1" id="KW-1133">Transmembrane helix</keyword>
<keyword evidence="1" id="KW-0472">Membrane</keyword>
<feature type="transmembrane region" description="Helical" evidence="1">
    <location>
        <begin position="431"/>
        <end position="454"/>
    </location>
</feature>
<feature type="transmembrane region" description="Helical" evidence="1">
    <location>
        <begin position="272"/>
        <end position="291"/>
    </location>
</feature>
<feature type="transmembrane region" description="Helical" evidence="1">
    <location>
        <begin position="362"/>
        <end position="383"/>
    </location>
</feature>
<keyword evidence="1" id="KW-0812">Transmembrane</keyword>
<feature type="transmembrane region" description="Helical" evidence="1">
    <location>
        <begin position="125"/>
        <end position="153"/>
    </location>
</feature>
<gene>
    <name evidence="2" type="ORF">SAMN05421771_2246</name>
</gene>
<reference evidence="2 3" key="1">
    <citation type="submission" date="2016-10" db="EMBL/GenBank/DDBJ databases">
        <authorList>
            <person name="de Groot N.N."/>
        </authorList>
    </citation>
    <scope>NUCLEOTIDE SEQUENCE [LARGE SCALE GENOMIC DNA]</scope>
    <source>
        <strain evidence="2 3">DSM 21001</strain>
    </source>
</reference>